<organism evidence="1 2">
    <name type="scientific">Nitratidesulfovibrio liaohensis</name>
    <dbReference type="NCBI Taxonomy" id="2604158"/>
    <lineage>
        <taxon>Bacteria</taxon>
        <taxon>Pseudomonadati</taxon>
        <taxon>Thermodesulfobacteriota</taxon>
        <taxon>Desulfovibrionia</taxon>
        <taxon>Desulfovibrionales</taxon>
        <taxon>Desulfovibrionaceae</taxon>
        <taxon>Nitratidesulfovibrio</taxon>
    </lineage>
</organism>
<protein>
    <submittedName>
        <fullName evidence="1">Uncharacterized protein</fullName>
    </submittedName>
</protein>
<evidence type="ECO:0000313" key="2">
    <source>
        <dbReference type="Proteomes" id="UP001180616"/>
    </source>
</evidence>
<dbReference type="RefSeq" id="WP_309542492.1">
    <property type="nucleotide sequence ID" value="NZ_CP133659.1"/>
</dbReference>
<dbReference type="Proteomes" id="UP001180616">
    <property type="component" value="Chromosome"/>
</dbReference>
<dbReference type="EMBL" id="CP133659">
    <property type="protein sequence ID" value="WMW66628.1"/>
    <property type="molecule type" value="Genomic_DNA"/>
</dbReference>
<gene>
    <name evidence="1" type="ORF">KPS_001230</name>
</gene>
<accession>A0ABY9R738</accession>
<evidence type="ECO:0000313" key="1">
    <source>
        <dbReference type="EMBL" id="WMW66628.1"/>
    </source>
</evidence>
<name>A0ABY9R738_9BACT</name>
<keyword evidence="2" id="KW-1185">Reference proteome</keyword>
<sequence length="63" mass="7118">MKTLKEIAMEKAPEVFIEAIKTAERGSPLYFVCQNSQVENAVLLGQMYVAFIKEVQRNLGVQD</sequence>
<reference evidence="1" key="1">
    <citation type="submission" date="2023-09" db="EMBL/GenBank/DDBJ databases">
        <authorList>
            <consortium name="CW5 consortium"/>
            <person name="Lu C.-W."/>
        </authorList>
    </citation>
    <scope>NUCLEOTIDE SEQUENCE</scope>
    <source>
        <strain evidence="1">KPS</strain>
    </source>
</reference>
<proteinExistence type="predicted"/>